<dbReference type="InterPro" id="IPR006680">
    <property type="entry name" value="Amidohydro-rel"/>
</dbReference>
<dbReference type="NCBIfam" id="NF006679">
    <property type="entry name" value="PRK09228.1"/>
    <property type="match status" value="1"/>
</dbReference>
<name>A0ABQ1SLI5_9FLAO</name>
<evidence type="ECO:0000313" key="11">
    <source>
        <dbReference type="Proteomes" id="UP000599179"/>
    </source>
</evidence>
<keyword evidence="5 8" id="KW-0378">Hydrolase</keyword>
<evidence type="ECO:0000256" key="7">
    <source>
        <dbReference type="NCBIfam" id="TIGR02967"/>
    </source>
</evidence>
<evidence type="ECO:0000256" key="1">
    <source>
        <dbReference type="ARBA" id="ARBA00004984"/>
    </source>
</evidence>
<comment type="caution">
    <text evidence="10">The sequence shown here is derived from an EMBL/GenBank/DDBJ whole genome shotgun (WGS) entry which is preliminary data.</text>
</comment>
<dbReference type="Proteomes" id="UP000599179">
    <property type="component" value="Unassembled WGS sequence"/>
</dbReference>
<dbReference type="EC" id="3.5.4.3" evidence="3 7"/>
<dbReference type="InterPro" id="IPR032466">
    <property type="entry name" value="Metal_Hydrolase"/>
</dbReference>
<dbReference type="Pfam" id="PF01979">
    <property type="entry name" value="Amidohydro_1"/>
    <property type="match status" value="1"/>
</dbReference>
<dbReference type="InterPro" id="IPR014311">
    <property type="entry name" value="Guanine_deaminase"/>
</dbReference>
<dbReference type="EMBL" id="BMGM01000011">
    <property type="protein sequence ID" value="GGE42881.1"/>
    <property type="molecule type" value="Genomic_DNA"/>
</dbReference>
<dbReference type="Gene3D" id="3.20.20.140">
    <property type="entry name" value="Metal-dependent hydrolases"/>
    <property type="match status" value="1"/>
</dbReference>
<evidence type="ECO:0000256" key="5">
    <source>
        <dbReference type="ARBA" id="ARBA00022801"/>
    </source>
</evidence>
<protein>
    <recommendedName>
        <fullName evidence="3 7">Guanine deaminase</fullName>
        <shortName evidence="8">Guanase</shortName>
        <ecNumber evidence="3 7">3.5.4.3</ecNumber>
    </recommendedName>
    <alternativeName>
        <fullName evidence="8">Guanine aminohydrolase</fullName>
    </alternativeName>
</protein>
<proteinExistence type="inferred from homology"/>
<evidence type="ECO:0000313" key="10">
    <source>
        <dbReference type="EMBL" id="GGE42881.1"/>
    </source>
</evidence>
<organism evidence="10 11">
    <name type="scientific">Psychroflexus planctonicus</name>
    <dbReference type="NCBI Taxonomy" id="1526575"/>
    <lineage>
        <taxon>Bacteria</taxon>
        <taxon>Pseudomonadati</taxon>
        <taxon>Bacteroidota</taxon>
        <taxon>Flavobacteriia</taxon>
        <taxon>Flavobacteriales</taxon>
        <taxon>Flavobacteriaceae</taxon>
        <taxon>Psychroflexus</taxon>
    </lineage>
</organism>
<gene>
    <name evidence="10" type="primary">guaD</name>
    <name evidence="10" type="ORF">GCM10010832_23520</name>
</gene>
<keyword evidence="6 8" id="KW-0862">Zinc</keyword>
<keyword evidence="4 8" id="KW-0479">Metal-binding</keyword>
<keyword evidence="11" id="KW-1185">Reference proteome</keyword>
<comment type="similarity">
    <text evidence="2 8">Belongs to the metallo-dependent hydrolases superfamily. ATZ/TRZ family.</text>
</comment>
<dbReference type="InterPro" id="IPR051607">
    <property type="entry name" value="Metallo-dep_hydrolases"/>
</dbReference>
<comment type="function">
    <text evidence="8">Catalyzes the hydrolytic deamination of guanine, producing xanthine and ammonia.</text>
</comment>
<evidence type="ECO:0000256" key="4">
    <source>
        <dbReference type="ARBA" id="ARBA00022723"/>
    </source>
</evidence>
<dbReference type="CDD" id="cd01303">
    <property type="entry name" value="GDEase"/>
    <property type="match status" value="1"/>
</dbReference>
<dbReference type="SUPFAM" id="SSF51338">
    <property type="entry name" value="Composite domain of metallo-dependent hydrolases"/>
    <property type="match status" value="1"/>
</dbReference>
<dbReference type="PANTHER" id="PTHR11271">
    <property type="entry name" value="GUANINE DEAMINASE"/>
    <property type="match status" value="1"/>
</dbReference>
<reference evidence="11" key="1">
    <citation type="journal article" date="2019" name="Int. J. Syst. Evol. Microbiol.">
        <title>The Global Catalogue of Microorganisms (GCM) 10K type strain sequencing project: providing services to taxonomists for standard genome sequencing and annotation.</title>
        <authorList>
            <consortium name="The Broad Institute Genomics Platform"/>
            <consortium name="The Broad Institute Genome Sequencing Center for Infectious Disease"/>
            <person name="Wu L."/>
            <person name="Ma J."/>
        </authorList>
    </citation>
    <scope>NUCLEOTIDE SEQUENCE [LARGE SCALE GENOMIC DNA]</scope>
    <source>
        <strain evidence="11">CGMCC 1.12931</strain>
    </source>
</reference>
<comment type="catalytic activity">
    <reaction evidence="8">
        <text>guanine + H2O + H(+) = xanthine + NH4(+)</text>
        <dbReference type="Rhea" id="RHEA:14665"/>
        <dbReference type="ChEBI" id="CHEBI:15377"/>
        <dbReference type="ChEBI" id="CHEBI:15378"/>
        <dbReference type="ChEBI" id="CHEBI:16235"/>
        <dbReference type="ChEBI" id="CHEBI:17712"/>
        <dbReference type="ChEBI" id="CHEBI:28938"/>
        <dbReference type="EC" id="3.5.4.3"/>
    </reaction>
</comment>
<sequence length="424" mass="48026">MEDPNIESEAYQFIEHGILTVENGKVKSLTTFEAFQTSHPDATFEDYSGKLIMPGFVDTHIHYPQTEMIAAHGEELLEWLNTYTFPTEIKFKDKNHASEVADFFLKQLLKNGTTTALVFGTVHPQSVDAFFEKAKQFNLRMICGKVMMDRNAPDELLDTAKSSYEDSKKLIEKWHKKERLLYAVTPRFAITSSPEQLQEAGRLLKEFPDVYLHTHLSENKAEVEFTKALFPESNGYLDVYQQANLLQKRAVFAHAIHLEEDEWEQLKQHDCSLAFCPTSNLFLGSGLFNLQKAEELNIRVGVGTDVGAGTSFSILQTLNEAYKVTQLRKAYAKNPSDIKPLSALKSFYLATLGGAKALHLDHAIGNFETGKEADFIVIDWKATDLLKLRIENSFTLEEKLFALQILGDDRVIEETFIMGNPVKL</sequence>
<dbReference type="Gene3D" id="2.30.40.10">
    <property type="entry name" value="Urease, subunit C, domain 1"/>
    <property type="match status" value="1"/>
</dbReference>
<evidence type="ECO:0000256" key="6">
    <source>
        <dbReference type="ARBA" id="ARBA00022833"/>
    </source>
</evidence>
<dbReference type="InterPro" id="IPR011059">
    <property type="entry name" value="Metal-dep_hydrolase_composite"/>
</dbReference>
<evidence type="ECO:0000256" key="3">
    <source>
        <dbReference type="ARBA" id="ARBA00012781"/>
    </source>
</evidence>
<accession>A0ABQ1SLI5</accession>
<dbReference type="PANTHER" id="PTHR11271:SF6">
    <property type="entry name" value="GUANINE DEAMINASE"/>
    <property type="match status" value="1"/>
</dbReference>
<comment type="pathway">
    <text evidence="1 8">Purine metabolism; guanine degradation; xanthine from guanine: step 1/1.</text>
</comment>
<feature type="domain" description="Amidohydrolase-related" evidence="9">
    <location>
        <begin position="52"/>
        <end position="422"/>
    </location>
</feature>
<evidence type="ECO:0000259" key="9">
    <source>
        <dbReference type="Pfam" id="PF01979"/>
    </source>
</evidence>
<dbReference type="NCBIfam" id="TIGR02967">
    <property type="entry name" value="guan_deamin"/>
    <property type="match status" value="1"/>
</dbReference>
<comment type="cofactor">
    <cofactor evidence="8">
        <name>Zn(2+)</name>
        <dbReference type="ChEBI" id="CHEBI:29105"/>
    </cofactor>
    <text evidence="8">Binds 1 zinc ion per subunit.</text>
</comment>
<dbReference type="SUPFAM" id="SSF51556">
    <property type="entry name" value="Metallo-dependent hydrolases"/>
    <property type="match status" value="1"/>
</dbReference>
<evidence type="ECO:0000256" key="2">
    <source>
        <dbReference type="ARBA" id="ARBA00006745"/>
    </source>
</evidence>
<evidence type="ECO:0000256" key="8">
    <source>
        <dbReference type="RuleBase" id="RU366009"/>
    </source>
</evidence>